<keyword evidence="3" id="KW-1185">Reference proteome</keyword>
<gene>
    <name evidence="2" type="ORF">HNY73_018043</name>
</gene>
<dbReference type="PANTHER" id="PTHR10699:SF11">
    <property type="entry name" value="IGLOO, ISOFORM A"/>
    <property type="match status" value="1"/>
</dbReference>
<accession>A0A8T0ECR3</accession>
<dbReference type="CDD" id="cd23767">
    <property type="entry name" value="IQCD"/>
    <property type="match status" value="2"/>
</dbReference>
<dbReference type="Proteomes" id="UP000807504">
    <property type="component" value="Unassembled WGS sequence"/>
</dbReference>
<feature type="region of interest" description="Disordered" evidence="1">
    <location>
        <begin position="112"/>
        <end position="164"/>
    </location>
</feature>
<dbReference type="Pfam" id="PF00612">
    <property type="entry name" value="IQ"/>
    <property type="match status" value="2"/>
</dbReference>
<organism evidence="2 3">
    <name type="scientific">Argiope bruennichi</name>
    <name type="common">Wasp spider</name>
    <name type="synonym">Aranea bruennichi</name>
    <dbReference type="NCBI Taxonomy" id="94029"/>
    <lineage>
        <taxon>Eukaryota</taxon>
        <taxon>Metazoa</taxon>
        <taxon>Ecdysozoa</taxon>
        <taxon>Arthropoda</taxon>
        <taxon>Chelicerata</taxon>
        <taxon>Arachnida</taxon>
        <taxon>Araneae</taxon>
        <taxon>Araneomorphae</taxon>
        <taxon>Entelegynae</taxon>
        <taxon>Araneoidea</taxon>
        <taxon>Araneidae</taxon>
        <taxon>Argiope</taxon>
    </lineage>
</organism>
<protein>
    <submittedName>
        <fullName evidence="2">Uncharacterized protein</fullName>
    </submittedName>
</protein>
<proteinExistence type="predicted"/>
<evidence type="ECO:0000313" key="3">
    <source>
        <dbReference type="Proteomes" id="UP000807504"/>
    </source>
</evidence>
<evidence type="ECO:0000313" key="2">
    <source>
        <dbReference type="EMBL" id="KAF8770527.1"/>
    </source>
</evidence>
<dbReference type="EMBL" id="JABXBU010002228">
    <property type="protein sequence ID" value="KAF8770527.1"/>
    <property type="molecule type" value="Genomic_DNA"/>
</dbReference>
<evidence type="ECO:0000256" key="1">
    <source>
        <dbReference type="SAM" id="MobiDB-lite"/>
    </source>
</evidence>
<dbReference type="SMART" id="SM00015">
    <property type="entry name" value="IQ"/>
    <property type="match status" value="2"/>
</dbReference>
<dbReference type="InterPro" id="IPR000048">
    <property type="entry name" value="IQ_motif_EF-hand-BS"/>
</dbReference>
<feature type="region of interest" description="Disordered" evidence="1">
    <location>
        <begin position="182"/>
        <end position="204"/>
    </location>
</feature>
<reference evidence="2" key="2">
    <citation type="submission" date="2020-06" db="EMBL/GenBank/DDBJ databases">
        <authorList>
            <person name="Sheffer M."/>
        </authorList>
    </citation>
    <scope>NUCLEOTIDE SEQUENCE</scope>
</reference>
<comment type="caution">
    <text evidence="2">The sequence shown here is derived from an EMBL/GenBank/DDBJ whole genome shotgun (WGS) entry which is preliminary data.</text>
</comment>
<feature type="compositionally biased region" description="Polar residues" evidence="1">
    <location>
        <begin position="24"/>
        <end position="39"/>
    </location>
</feature>
<feature type="compositionally biased region" description="Basic and acidic residues" evidence="1">
    <location>
        <begin position="134"/>
        <end position="143"/>
    </location>
</feature>
<feature type="region of interest" description="Disordered" evidence="1">
    <location>
        <begin position="1"/>
        <end position="78"/>
    </location>
</feature>
<dbReference type="Gene3D" id="1.20.5.190">
    <property type="match status" value="1"/>
</dbReference>
<dbReference type="GO" id="GO:0005516">
    <property type="term" value="F:calmodulin binding"/>
    <property type="evidence" value="ECO:0007669"/>
    <property type="project" value="TreeGrafter"/>
</dbReference>
<dbReference type="PROSITE" id="PS50096">
    <property type="entry name" value="IQ"/>
    <property type="match status" value="2"/>
</dbReference>
<sequence>MRNGKDADMGCNVSKDVKVEDQGTAENKNNGNEDASGTMSEEKAAEKIQASFRGYKTRKSLKDNGALPGKGDAIANNPIKEVEEKAKELVEHASAETAAKLNSAKQTLEDELGFLQKISHPKEKPRALQNSSEKQAEPEKKEPIVNGKGENQDEENLDDIDLKDPQVEKAAVKIQSTFRGYKTRKAVNVDGKPLENGEKGDDED</sequence>
<dbReference type="PANTHER" id="PTHR10699">
    <property type="entry name" value="NEUROMODULIN"/>
    <property type="match status" value="1"/>
</dbReference>
<feature type="compositionally biased region" description="Basic and acidic residues" evidence="1">
    <location>
        <begin position="192"/>
        <end position="204"/>
    </location>
</feature>
<dbReference type="AlphaFoldDB" id="A0A8T0ECR3"/>
<name>A0A8T0ECR3_ARGBR</name>
<reference evidence="2" key="1">
    <citation type="journal article" date="2020" name="bioRxiv">
        <title>Chromosome-level reference genome of the European wasp spider Argiope bruennichi: a resource for studies on range expansion and evolutionary adaptation.</title>
        <authorList>
            <person name="Sheffer M.M."/>
            <person name="Hoppe A."/>
            <person name="Krehenwinkel H."/>
            <person name="Uhl G."/>
            <person name="Kuss A.W."/>
            <person name="Jensen L."/>
            <person name="Jensen C."/>
            <person name="Gillespie R.G."/>
            <person name="Hoff K.J."/>
            <person name="Prost S."/>
        </authorList>
    </citation>
    <scope>NUCLEOTIDE SEQUENCE</scope>
</reference>